<feature type="region of interest" description="Disordered" evidence="1">
    <location>
        <begin position="351"/>
        <end position="541"/>
    </location>
</feature>
<dbReference type="Pfam" id="PF16561">
    <property type="entry name" value="AMPK1_CBM"/>
    <property type="match status" value="1"/>
</dbReference>
<dbReference type="GO" id="GO:0005634">
    <property type="term" value="C:nucleus"/>
    <property type="evidence" value="ECO:0000318"/>
    <property type="project" value="GO_Central"/>
</dbReference>
<evidence type="ECO:0000313" key="4">
    <source>
        <dbReference type="EMBL" id="AOW27029.1"/>
    </source>
</evidence>
<dbReference type="InParanoid" id="A0A1D8PFV7"/>
<dbReference type="GO" id="GO:0019901">
    <property type="term" value="F:protein kinase binding"/>
    <property type="evidence" value="ECO:0000318"/>
    <property type="project" value="GO_Central"/>
</dbReference>
<protein>
    <submittedName>
        <fullName evidence="4">Mdg1p</fullName>
    </submittedName>
</protein>
<dbReference type="Gene3D" id="2.60.40.10">
    <property type="entry name" value="Immunoglobulins"/>
    <property type="match status" value="1"/>
</dbReference>
<dbReference type="STRING" id="237561.A0A1D8PFV7"/>
<dbReference type="OMA" id="TFDNWTK"/>
<dbReference type="PANTHER" id="PTHR10343">
    <property type="entry name" value="5'-AMP-ACTIVATED PROTEIN KINASE , BETA SUBUNIT"/>
    <property type="match status" value="1"/>
</dbReference>
<feature type="compositionally biased region" description="Basic residues" evidence="1">
    <location>
        <begin position="271"/>
        <end position="287"/>
    </location>
</feature>
<dbReference type="InterPro" id="IPR050827">
    <property type="entry name" value="CRP1_MDG1_kinase"/>
</dbReference>
<keyword evidence="5" id="KW-1185">Reference proteome</keyword>
<dbReference type="CGD" id="CAL0000181056">
    <property type="gene designation" value="MDG1"/>
</dbReference>
<dbReference type="GO" id="GO:0005737">
    <property type="term" value="C:cytoplasm"/>
    <property type="evidence" value="ECO:0000318"/>
    <property type="project" value="GO_Central"/>
</dbReference>
<dbReference type="RefSeq" id="XP_019330732.1">
    <property type="nucleotide sequence ID" value="XM_019475187.1"/>
</dbReference>
<dbReference type="GO" id="GO:0031588">
    <property type="term" value="C:nucleotide-activated protein kinase complex"/>
    <property type="evidence" value="ECO:0000318"/>
    <property type="project" value="GO_Central"/>
</dbReference>
<reference evidence="4 5" key="1">
    <citation type="journal article" date="2004" name="Proc. Natl. Acad. Sci. U.S.A.">
        <title>The diploid genome sequence of Candida albicans.</title>
        <authorList>
            <person name="Jones T."/>
            <person name="Federspiel N.A."/>
            <person name="Chibana H."/>
            <person name="Dungan J."/>
            <person name="Kalman S."/>
            <person name="Magee B.B."/>
            <person name="Newport G."/>
            <person name="Thorstenson Y.R."/>
            <person name="Agabian N."/>
            <person name="Magee P.T."/>
            <person name="Davis R.W."/>
            <person name="Scherer S."/>
        </authorList>
    </citation>
    <scope>NUCLEOTIDE SEQUENCE [LARGE SCALE GENOMIC DNA]</scope>
    <source>
        <strain evidence="5">SC5314 / ATCC MYA-2876</strain>
    </source>
</reference>
<dbReference type="GeneID" id="3643311"/>
<dbReference type="GO" id="GO:0007165">
    <property type="term" value="P:signal transduction"/>
    <property type="evidence" value="ECO:0000318"/>
    <property type="project" value="GO_Central"/>
</dbReference>
<dbReference type="GO" id="GO:0032126">
    <property type="term" value="C:eisosome"/>
    <property type="evidence" value="ECO:0000314"/>
    <property type="project" value="CGD"/>
</dbReference>
<sequence>MSLHYTFKWPKGPEDVIVTGTFDNWSKSLPLVKQTDGSFSLQVPLPPKAEDVIYKYVVDGEWRINSDENITKDESGIENNIISKDHLKELIAVPGSLIPESGLPVTTPTAQPVSDNQDTLKTTVLPKEEPHHPSLAGEPGIVIPKEKDALSAFEKVEDADAKALNKNVTEVGTANAEAQTGSDNQDTLKTTVLPKEEPHHPSLAGEPGIVIPKEKDALSAFEKVEDADAKALNKNVTEVGTANAEPDSLVAVPSTGVLVEGSELTPEERKKQKKKVKKSQYKARKKQRAAEAAAGEANSTSDIDTEEATPEPTTQAEENNHSKAAAVGLAAAGTGGAAAATIAATTALADHPDTLGSTTNGGHITSKDPVQPPIYEPQTSIEKPKDSVTEPKLDSKLKTTGLPESKIDDNIVSTGPEKSLDQTVDSVAMPKEPESDIKETTTAPVPVPVPIEETKAEPVVDQTTAAPIPVQETETEPEPVVATSKDVAPADYANEPIDTTEEHPKTLDPNAVVPDSEAKEVDASPVVKESRNTHETAQDEEEIIIAAEGSEKDITAAVEAREGAGVTLEEIQPTQSEKERLTREAKLAAGVDGPVTVEKINVPEDELKSQKAESSTKEVSPTTKKAEPERKNTVKKTTTNGKTEEKKKGSFRRFLKKIFN</sequence>
<dbReference type="VEuPathDB" id="FungiDB:C1_14290C_A"/>
<dbReference type="CDD" id="cd02859">
    <property type="entry name" value="E_set_AMPKbeta_like_N"/>
    <property type="match status" value="1"/>
</dbReference>
<dbReference type="Proteomes" id="UP000000559">
    <property type="component" value="Chromosome 1"/>
</dbReference>
<dbReference type="GO" id="GO:0062040">
    <property type="term" value="C:fungal biofilm matrix"/>
    <property type="evidence" value="ECO:0000314"/>
    <property type="project" value="CGD"/>
</dbReference>
<dbReference type="AlphaFoldDB" id="A0A1D8PFV7"/>
<evidence type="ECO:0000259" key="2">
    <source>
        <dbReference type="Pfam" id="PF16561"/>
    </source>
</evidence>
<evidence type="ECO:0000313" key="5">
    <source>
        <dbReference type="Proteomes" id="UP000000559"/>
    </source>
</evidence>
<feature type="compositionally biased region" description="Basic and acidic residues" evidence="1">
    <location>
        <begin position="601"/>
        <end position="616"/>
    </location>
</feature>
<dbReference type="GO" id="GO:0005576">
    <property type="term" value="C:extracellular region"/>
    <property type="evidence" value="ECO:0000314"/>
    <property type="project" value="CGD"/>
</dbReference>
<dbReference type="EMBL" id="CP017623">
    <property type="protein sequence ID" value="AOW27029.1"/>
    <property type="molecule type" value="Genomic_DNA"/>
</dbReference>
<feature type="region of interest" description="Disordered" evidence="1">
    <location>
        <begin position="261"/>
        <end position="327"/>
    </location>
</feature>
<evidence type="ECO:0000256" key="1">
    <source>
        <dbReference type="SAM" id="MobiDB-lite"/>
    </source>
</evidence>
<feature type="domain" description="AMP-activated protein kinase glycogen-binding" evidence="2">
    <location>
        <begin position="5"/>
        <end position="83"/>
    </location>
</feature>
<organism evidence="4 5">
    <name type="scientific">Candida albicans (strain SC5314 / ATCC MYA-2876)</name>
    <name type="common">Yeast</name>
    <dbReference type="NCBI Taxonomy" id="237561"/>
    <lineage>
        <taxon>Eukaryota</taxon>
        <taxon>Fungi</taxon>
        <taxon>Dikarya</taxon>
        <taxon>Ascomycota</taxon>
        <taxon>Saccharomycotina</taxon>
        <taxon>Pichiomycetes</taxon>
        <taxon>Debaryomycetaceae</taxon>
        <taxon>Candida/Lodderomyces clade</taxon>
        <taxon>Candida</taxon>
    </lineage>
</organism>
<dbReference type="KEGG" id="cal:CAALFM_C114290CA"/>
<proteinExistence type="predicted"/>
<evidence type="ECO:0000313" key="3">
    <source>
        <dbReference type="CGD" id="CAL0000181056"/>
    </source>
</evidence>
<reference evidence="4 5" key="3">
    <citation type="journal article" date="2013" name="Genome Biol.">
        <title>Assembly of a phased diploid Candida albicans genome facilitates allele-specific measurements and provides a simple model for repeat and indel structure.</title>
        <authorList>
            <person name="Muzzey D."/>
            <person name="Schwartz K."/>
            <person name="Weissman J.S."/>
            <person name="Sherlock G."/>
        </authorList>
    </citation>
    <scope>NUCLEOTIDE SEQUENCE [LARGE SCALE GENOMIC DNA]</scope>
    <source>
        <strain evidence="5">SC5314 / ATCC MYA-2876</strain>
    </source>
</reference>
<accession>A0A1D8PFV7</accession>
<reference evidence="4 5" key="2">
    <citation type="journal article" date="2007" name="Genome Biol.">
        <title>Assembly of the Candida albicans genome into sixteen supercontigs aligned on the eight chromosomes.</title>
        <authorList>
            <person name="van het Hoog M."/>
            <person name="Rast T.J."/>
            <person name="Martchenko M."/>
            <person name="Grindle S."/>
            <person name="Dignard D."/>
            <person name="Hogues H."/>
            <person name="Cuomo C."/>
            <person name="Berriman M."/>
            <person name="Scherer S."/>
            <person name="Magee B.B."/>
            <person name="Whiteway M."/>
            <person name="Chibana H."/>
            <person name="Nantel A."/>
            <person name="Magee P.T."/>
        </authorList>
    </citation>
    <scope>GENOME REANNOTATION</scope>
    <source>
        <strain evidence="5">SC5314 / ATCC MYA-2876</strain>
    </source>
</reference>
<dbReference type="OrthoDB" id="5976022at2759"/>
<dbReference type="SMR" id="A0A1D8PFV7"/>
<gene>
    <name evidence="3 4" type="primary">MDG1</name>
    <name evidence="4" type="ordered locus">CAALFM_C114290CA</name>
    <name evidence="3" type="ordered locus">orf19.7239</name>
</gene>
<feature type="region of interest" description="Disordered" evidence="1">
    <location>
        <begin position="597"/>
        <end position="650"/>
    </location>
</feature>
<dbReference type="SUPFAM" id="SSF81296">
    <property type="entry name" value="E set domains"/>
    <property type="match status" value="1"/>
</dbReference>
<dbReference type="InterPro" id="IPR032640">
    <property type="entry name" value="AMPK1_CBM"/>
</dbReference>
<feature type="compositionally biased region" description="Basic and acidic residues" evidence="1">
    <location>
        <begin position="382"/>
        <end position="397"/>
    </location>
</feature>
<dbReference type="InterPro" id="IPR013783">
    <property type="entry name" value="Ig-like_fold"/>
</dbReference>
<dbReference type="PANTHER" id="PTHR10343:SF94">
    <property type="entry name" value="MDG1P"/>
    <property type="match status" value="1"/>
</dbReference>
<name>A0A1D8PFV7_CANAL</name>
<dbReference type="InterPro" id="IPR014756">
    <property type="entry name" value="Ig_E-set"/>
</dbReference>
<feature type="compositionally biased region" description="Basic and acidic residues" evidence="1">
    <location>
        <begin position="516"/>
        <end position="537"/>
    </location>
</feature>